<feature type="signal peptide" evidence="1">
    <location>
        <begin position="1"/>
        <end position="19"/>
    </location>
</feature>
<evidence type="ECO:0000313" key="3">
    <source>
        <dbReference type="Proteomes" id="UP000030690"/>
    </source>
</evidence>
<gene>
    <name evidence="2" type="ORF">PFFVO_02211</name>
</gene>
<proteinExistence type="predicted"/>
<evidence type="ECO:0000313" key="2">
    <source>
        <dbReference type="EMBL" id="ETW18819.1"/>
    </source>
</evidence>
<feature type="chain" id="PRO_5001535937" evidence="1">
    <location>
        <begin position="20"/>
        <end position="62"/>
    </location>
</feature>
<sequence length="62" mass="7315">MFLFRPLFIFAYFLFGGQGQKINKLSSICCNPNEYKTINTLEHSLLKITDIFIFLFFKNISK</sequence>
<evidence type="ECO:0000256" key="1">
    <source>
        <dbReference type="SAM" id="SignalP"/>
    </source>
</evidence>
<keyword evidence="1" id="KW-0732">Signal</keyword>
<reference evidence="2 3" key="2">
    <citation type="submission" date="2013-02" db="EMBL/GenBank/DDBJ databases">
        <title>The Genome Sequence of Plasmodium falciparum Vietnam Oak-Knoll (FVO).</title>
        <authorList>
            <consortium name="The Broad Institute Genome Sequencing Platform"/>
            <consortium name="The Broad Institute Genome Sequencing Center for Infectious Disease"/>
            <person name="Neafsey D."/>
            <person name="Cheeseman I."/>
            <person name="Volkman S."/>
            <person name="Adams J."/>
            <person name="Walker B."/>
            <person name="Young S.K."/>
            <person name="Zeng Q."/>
            <person name="Gargeya S."/>
            <person name="Fitzgerald M."/>
            <person name="Haas B."/>
            <person name="Abouelleil A."/>
            <person name="Alvarado L."/>
            <person name="Arachchi H.M."/>
            <person name="Berlin A.M."/>
            <person name="Chapman S.B."/>
            <person name="Dewar J."/>
            <person name="Goldberg J."/>
            <person name="Griggs A."/>
            <person name="Gujja S."/>
            <person name="Hansen M."/>
            <person name="Howarth C."/>
            <person name="Imamovic A."/>
            <person name="Larimer J."/>
            <person name="McCowan C."/>
            <person name="Murphy C."/>
            <person name="Neiman D."/>
            <person name="Pearson M."/>
            <person name="Priest M."/>
            <person name="Roberts A."/>
            <person name="Saif S."/>
            <person name="Shea T."/>
            <person name="Sisk P."/>
            <person name="Sykes S."/>
            <person name="Wortman J."/>
            <person name="Nusbaum C."/>
            <person name="Birren B."/>
        </authorList>
    </citation>
    <scope>NUCLEOTIDE SEQUENCE [LARGE SCALE GENOMIC DNA]</scope>
    <source>
        <strain evidence="3">Vietnam Oak-Knoll (FVO)</strain>
    </source>
</reference>
<reference evidence="2 3" key="1">
    <citation type="submission" date="2013-02" db="EMBL/GenBank/DDBJ databases">
        <title>The Genome Annotation of Plasmodium falciparum Vietnam Oak-Knoll (FVO).</title>
        <authorList>
            <consortium name="The Broad Institute Genome Sequencing Platform"/>
            <consortium name="The Broad Institute Genome Sequencing Center for Infectious Disease"/>
            <person name="Neafsey D."/>
            <person name="Hoffman S."/>
            <person name="Volkman S."/>
            <person name="Rosenthal P."/>
            <person name="Walker B."/>
            <person name="Young S.K."/>
            <person name="Zeng Q."/>
            <person name="Gargeya S."/>
            <person name="Fitzgerald M."/>
            <person name="Haas B."/>
            <person name="Abouelleil A."/>
            <person name="Allen A.W."/>
            <person name="Alvarado L."/>
            <person name="Arachchi H.M."/>
            <person name="Berlin A.M."/>
            <person name="Chapman S.B."/>
            <person name="Gainer-Dewar J."/>
            <person name="Goldberg J."/>
            <person name="Griggs A."/>
            <person name="Gujja S."/>
            <person name="Hansen M."/>
            <person name="Howarth C."/>
            <person name="Imamovic A."/>
            <person name="Ireland A."/>
            <person name="Larimer J."/>
            <person name="McCowan C."/>
            <person name="Murphy C."/>
            <person name="Pearson M."/>
            <person name="Poon T.W."/>
            <person name="Priest M."/>
            <person name="Roberts A."/>
            <person name="Saif S."/>
            <person name="Shea T."/>
            <person name="Sisk P."/>
            <person name="Sykes S."/>
            <person name="Wortman J."/>
            <person name="Nusbaum C."/>
            <person name="Birren B."/>
        </authorList>
    </citation>
    <scope>NUCLEOTIDE SEQUENCE [LARGE SCALE GENOMIC DNA]</scope>
    <source>
        <strain evidence="3">Vietnam Oak-Knoll (FVO)</strain>
    </source>
</reference>
<organism evidence="2 3">
    <name type="scientific">Plasmodium falciparum Vietnam Oak-Knoll</name>
    <name type="common">FVO</name>
    <dbReference type="NCBI Taxonomy" id="1036723"/>
    <lineage>
        <taxon>Eukaryota</taxon>
        <taxon>Sar</taxon>
        <taxon>Alveolata</taxon>
        <taxon>Apicomplexa</taxon>
        <taxon>Aconoidasida</taxon>
        <taxon>Haemosporida</taxon>
        <taxon>Plasmodiidae</taxon>
        <taxon>Plasmodium</taxon>
        <taxon>Plasmodium (Laverania)</taxon>
    </lineage>
</organism>
<dbReference type="EMBL" id="KI925076">
    <property type="protein sequence ID" value="ETW18819.1"/>
    <property type="molecule type" value="Genomic_DNA"/>
</dbReference>
<dbReference type="Proteomes" id="UP000030690">
    <property type="component" value="Unassembled WGS sequence"/>
</dbReference>
<protein>
    <submittedName>
        <fullName evidence="2">Uncharacterized protein</fullName>
    </submittedName>
</protein>
<name>A0A024V8M6_PLAFA</name>
<dbReference type="AlphaFoldDB" id="A0A024V8M6"/>
<accession>A0A024V8M6</accession>